<keyword evidence="2" id="KW-0479">Metal-binding</keyword>
<dbReference type="InterPro" id="IPR050316">
    <property type="entry name" value="Tyrosinase/Hemocyanin"/>
</dbReference>
<keyword evidence="6" id="KW-0732">Signal</keyword>
<evidence type="ECO:0000313" key="9">
    <source>
        <dbReference type="EMBL" id="PMD32543.1"/>
    </source>
</evidence>
<organism evidence="9 10">
    <name type="scientific">Hyaloscypha variabilis (strain UAMH 11265 / GT02V1 / F)</name>
    <name type="common">Meliniomyces variabilis</name>
    <dbReference type="NCBI Taxonomy" id="1149755"/>
    <lineage>
        <taxon>Eukaryota</taxon>
        <taxon>Fungi</taxon>
        <taxon>Dikarya</taxon>
        <taxon>Ascomycota</taxon>
        <taxon>Pezizomycotina</taxon>
        <taxon>Leotiomycetes</taxon>
        <taxon>Helotiales</taxon>
        <taxon>Hyaloscyphaceae</taxon>
        <taxon>Hyaloscypha</taxon>
        <taxon>Hyaloscypha variabilis</taxon>
    </lineage>
</organism>
<evidence type="ECO:0000256" key="2">
    <source>
        <dbReference type="ARBA" id="ARBA00022723"/>
    </source>
</evidence>
<dbReference type="PROSITE" id="PS00498">
    <property type="entry name" value="TYROSINASE_2"/>
    <property type="match status" value="1"/>
</dbReference>
<feature type="domain" description="Tyrosinase copper-binding" evidence="7">
    <location>
        <begin position="145"/>
        <end position="162"/>
    </location>
</feature>
<dbReference type="PROSITE" id="PS00497">
    <property type="entry name" value="TYROSINASE_1"/>
    <property type="match status" value="1"/>
</dbReference>
<keyword evidence="10" id="KW-1185">Reference proteome</keyword>
<comment type="cofactor">
    <cofactor evidence="1">
        <name>Cu(2+)</name>
        <dbReference type="ChEBI" id="CHEBI:29036"/>
    </cofactor>
</comment>
<accession>A0A2J6R1Z2</accession>
<evidence type="ECO:0000313" key="10">
    <source>
        <dbReference type="Proteomes" id="UP000235786"/>
    </source>
</evidence>
<keyword evidence="3" id="KW-0560">Oxidoreductase</keyword>
<dbReference type="Pfam" id="PF18132">
    <property type="entry name" value="Tyrosinase_C"/>
    <property type="match status" value="1"/>
</dbReference>
<dbReference type="AlphaFoldDB" id="A0A2J6R1Z2"/>
<dbReference type="GO" id="GO:0046872">
    <property type="term" value="F:metal ion binding"/>
    <property type="evidence" value="ECO:0007669"/>
    <property type="project" value="UniProtKB-KW"/>
</dbReference>
<dbReference type="Proteomes" id="UP000235786">
    <property type="component" value="Unassembled WGS sequence"/>
</dbReference>
<dbReference type="Gene3D" id="1.10.1280.10">
    <property type="entry name" value="Di-copper center containing domain from catechol oxidase"/>
    <property type="match status" value="1"/>
</dbReference>
<dbReference type="STRING" id="1149755.A0A2J6R1Z2"/>
<gene>
    <name evidence="9" type="ORF">L207DRAFT_590241</name>
</gene>
<dbReference type="InterPro" id="IPR041640">
    <property type="entry name" value="Tyrosinase_C"/>
</dbReference>
<evidence type="ECO:0000256" key="4">
    <source>
        <dbReference type="ARBA" id="ARBA00023033"/>
    </source>
</evidence>
<dbReference type="SUPFAM" id="SSF48056">
    <property type="entry name" value="Di-copper centre-containing domain"/>
    <property type="match status" value="1"/>
</dbReference>
<feature type="signal peptide" evidence="6">
    <location>
        <begin position="1"/>
        <end position="20"/>
    </location>
</feature>
<dbReference type="PRINTS" id="PR00092">
    <property type="entry name" value="TYROSINASE"/>
</dbReference>
<feature type="region of interest" description="Disordered" evidence="5">
    <location>
        <begin position="610"/>
        <end position="629"/>
    </location>
</feature>
<feature type="domain" description="Tyrosinase copper-binding" evidence="8">
    <location>
        <begin position="349"/>
        <end position="360"/>
    </location>
</feature>
<dbReference type="InterPro" id="IPR008922">
    <property type="entry name" value="Di-copper_centre_dom_sf"/>
</dbReference>
<sequence>MSFLLLLLFSCIQLFGLVPALPFSSYDYGGIDRSTILKRQLPPSPYVVTGVHAGAGLNGSLPLRLEVRELEQDPTTWTLYILGLDMLQYTNQTEMLSWYQITGLPLLLISHSSIDSSPGIHGRPFTPFDNVQPVPGNINNGYCTHVSILFPPWHRPYLAFYEQILYNLIQRIAQLYPTGPIRDMYTTAAANFRIPYWDWAAIPAAGASVFPTSVGGSPYVVVDGPLGSQEIANPLWSYQFKPLVPSDLPDFPLNQYTQTLRYPTTKNSFAQSQNNLVAQQLDNSAPSLRRRLYNVLTTYHSYRYFSNEAWFNASNNPNGYDSIESIHDQIHGLTGSGGHMSYIDYSAFDPVFWLHHAMLDRCFAMWQILNPGSYVVPTAATYNTFNNYAGETQNVNTALTPFYKDSFGNYWTSAEAYNTTTFGYAYAETASSSVTGVVAAINTLYGPQAQPTASSKAFETRESDLIPDAGTNTTEWIANIRVKRFALNVPFFIYIFLGIFNEDPASWSFDPNLVGSQFITVKGLSAIMDSPCNKCDPDQMVSGTIPLTHALLQHISVGNLKSLAPKDVNPYLAQNLSYRITLSDDTPINNSDVASLKISIACANVQTPASSTELPTWDDMEGQMDVSTG</sequence>
<feature type="chain" id="PRO_5014395225" evidence="6">
    <location>
        <begin position="21"/>
        <end position="629"/>
    </location>
</feature>
<dbReference type="Gene3D" id="2.60.310.20">
    <property type="match status" value="1"/>
</dbReference>
<evidence type="ECO:0000256" key="3">
    <source>
        <dbReference type="ARBA" id="ARBA00023002"/>
    </source>
</evidence>
<evidence type="ECO:0000259" key="8">
    <source>
        <dbReference type="PROSITE" id="PS00498"/>
    </source>
</evidence>
<reference evidence="9 10" key="1">
    <citation type="submission" date="2016-04" db="EMBL/GenBank/DDBJ databases">
        <title>A degradative enzymes factory behind the ericoid mycorrhizal symbiosis.</title>
        <authorList>
            <consortium name="DOE Joint Genome Institute"/>
            <person name="Martino E."/>
            <person name="Morin E."/>
            <person name="Grelet G."/>
            <person name="Kuo A."/>
            <person name="Kohler A."/>
            <person name="Daghino S."/>
            <person name="Barry K."/>
            <person name="Choi C."/>
            <person name="Cichocki N."/>
            <person name="Clum A."/>
            <person name="Copeland A."/>
            <person name="Hainaut M."/>
            <person name="Haridas S."/>
            <person name="Labutti K."/>
            <person name="Lindquist E."/>
            <person name="Lipzen A."/>
            <person name="Khouja H.-R."/>
            <person name="Murat C."/>
            <person name="Ohm R."/>
            <person name="Olson A."/>
            <person name="Spatafora J."/>
            <person name="Veneault-Fourrey C."/>
            <person name="Henrissat B."/>
            <person name="Grigoriev I."/>
            <person name="Martin F."/>
            <person name="Perotto S."/>
        </authorList>
    </citation>
    <scope>NUCLEOTIDE SEQUENCE [LARGE SCALE GENOMIC DNA]</scope>
    <source>
        <strain evidence="9 10">F</strain>
    </source>
</reference>
<dbReference type="Pfam" id="PF00264">
    <property type="entry name" value="Tyrosinase"/>
    <property type="match status" value="1"/>
</dbReference>
<dbReference type="EMBL" id="KZ613958">
    <property type="protein sequence ID" value="PMD32543.1"/>
    <property type="molecule type" value="Genomic_DNA"/>
</dbReference>
<dbReference type="PANTHER" id="PTHR11474">
    <property type="entry name" value="TYROSINASE FAMILY MEMBER"/>
    <property type="match status" value="1"/>
</dbReference>
<protein>
    <submittedName>
        <fullName evidence="9">Di-copper centre-containing protein</fullName>
    </submittedName>
</protein>
<proteinExistence type="predicted"/>
<evidence type="ECO:0000256" key="5">
    <source>
        <dbReference type="SAM" id="MobiDB-lite"/>
    </source>
</evidence>
<evidence type="ECO:0000256" key="1">
    <source>
        <dbReference type="ARBA" id="ARBA00001973"/>
    </source>
</evidence>
<name>A0A2J6R1Z2_HYAVF</name>
<dbReference type="PANTHER" id="PTHR11474:SF32">
    <property type="entry name" value="TYROSINASE"/>
    <property type="match status" value="1"/>
</dbReference>
<dbReference type="OrthoDB" id="6132182at2759"/>
<dbReference type="GO" id="GO:0004497">
    <property type="term" value="F:monooxygenase activity"/>
    <property type="evidence" value="ECO:0007669"/>
    <property type="project" value="UniProtKB-KW"/>
</dbReference>
<evidence type="ECO:0000259" key="7">
    <source>
        <dbReference type="PROSITE" id="PS00497"/>
    </source>
</evidence>
<evidence type="ECO:0000256" key="6">
    <source>
        <dbReference type="SAM" id="SignalP"/>
    </source>
</evidence>
<keyword evidence="4" id="KW-0503">Monooxygenase</keyword>
<dbReference type="InterPro" id="IPR002227">
    <property type="entry name" value="Tyrosinase_Cu-bd"/>
</dbReference>